<dbReference type="Proteomes" id="UP000439903">
    <property type="component" value="Unassembled WGS sequence"/>
</dbReference>
<evidence type="ECO:0000313" key="2">
    <source>
        <dbReference type="Proteomes" id="UP000439903"/>
    </source>
</evidence>
<evidence type="ECO:0000313" key="1">
    <source>
        <dbReference type="EMBL" id="KAF0539365.1"/>
    </source>
</evidence>
<reference evidence="1 2" key="1">
    <citation type="journal article" date="2019" name="Environ. Microbiol.">
        <title>At the nexus of three kingdoms: the genome of the mycorrhizal fungus Gigaspora margarita provides insights into plant, endobacterial and fungal interactions.</title>
        <authorList>
            <person name="Venice F."/>
            <person name="Ghignone S."/>
            <person name="Salvioli di Fossalunga A."/>
            <person name="Amselem J."/>
            <person name="Novero M."/>
            <person name="Xianan X."/>
            <person name="Sedzielewska Toro K."/>
            <person name="Morin E."/>
            <person name="Lipzen A."/>
            <person name="Grigoriev I.V."/>
            <person name="Henrissat B."/>
            <person name="Martin F.M."/>
            <person name="Bonfante P."/>
        </authorList>
    </citation>
    <scope>NUCLEOTIDE SEQUENCE [LARGE SCALE GENOMIC DNA]</scope>
    <source>
        <strain evidence="1 2">BEG34</strain>
    </source>
</reference>
<dbReference type="AlphaFoldDB" id="A0A8H4AWK8"/>
<keyword evidence="2" id="KW-1185">Reference proteome</keyword>
<sequence length="82" mass="9856">MALSKFSTNFFTDRVRILFSVDEKKKMTLELELFKDKILIEENGKININHTFYNRDFSTPAESIFRNNFNELSPEERKIQYN</sequence>
<organism evidence="1 2">
    <name type="scientific">Gigaspora margarita</name>
    <dbReference type="NCBI Taxonomy" id="4874"/>
    <lineage>
        <taxon>Eukaryota</taxon>
        <taxon>Fungi</taxon>
        <taxon>Fungi incertae sedis</taxon>
        <taxon>Mucoromycota</taxon>
        <taxon>Glomeromycotina</taxon>
        <taxon>Glomeromycetes</taxon>
        <taxon>Diversisporales</taxon>
        <taxon>Gigasporaceae</taxon>
        <taxon>Gigaspora</taxon>
    </lineage>
</organism>
<protein>
    <submittedName>
        <fullName evidence="1">Uncharacterized protein</fullName>
    </submittedName>
</protein>
<dbReference type="EMBL" id="WTPW01000172">
    <property type="protein sequence ID" value="KAF0539365.1"/>
    <property type="molecule type" value="Genomic_DNA"/>
</dbReference>
<gene>
    <name evidence="1" type="ORF">F8M41_007148</name>
</gene>
<proteinExistence type="predicted"/>
<comment type="caution">
    <text evidence="1">The sequence shown here is derived from an EMBL/GenBank/DDBJ whole genome shotgun (WGS) entry which is preliminary data.</text>
</comment>
<name>A0A8H4AWK8_GIGMA</name>
<accession>A0A8H4AWK8</accession>